<name>A0A9P7K5S1_9AGAR</name>
<protein>
    <submittedName>
        <fullName evidence="2">Uncharacterized protein</fullName>
    </submittedName>
</protein>
<gene>
    <name evidence="2" type="ORF">H0H81_004756</name>
</gene>
<organism evidence="2 3">
    <name type="scientific">Sphagnurus paluster</name>
    <dbReference type="NCBI Taxonomy" id="117069"/>
    <lineage>
        <taxon>Eukaryota</taxon>
        <taxon>Fungi</taxon>
        <taxon>Dikarya</taxon>
        <taxon>Basidiomycota</taxon>
        <taxon>Agaricomycotina</taxon>
        <taxon>Agaricomycetes</taxon>
        <taxon>Agaricomycetidae</taxon>
        <taxon>Agaricales</taxon>
        <taxon>Tricholomatineae</taxon>
        <taxon>Lyophyllaceae</taxon>
        <taxon>Sphagnurus</taxon>
    </lineage>
</organism>
<feature type="region of interest" description="Disordered" evidence="1">
    <location>
        <begin position="50"/>
        <end position="69"/>
    </location>
</feature>
<dbReference type="Proteomes" id="UP000717328">
    <property type="component" value="Unassembled WGS sequence"/>
</dbReference>
<evidence type="ECO:0000313" key="3">
    <source>
        <dbReference type="Proteomes" id="UP000717328"/>
    </source>
</evidence>
<accession>A0A9P7K5S1</accession>
<evidence type="ECO:0000313" key="2">
    <source>
        <dbReference type="EMBL" id="KAG5637379.1"/>
    </source>
</evidence>
<dbReference type="EMBL" id="JABCKI010005834">
    <property type="protein sequence ID" value="KAG5637379.1"/>
    <property type="molecule type" value="Genomic_DNA"/>
</dbReference>
<reference evidence="2" key="2">
    <citation type="submission" date="2021-10" db="EMBL/GenBank/DDBJ databases">
        <title>Phylogenomics reveals ancestral predisposition of the termite-cultivated fungus Termitomyces towards a domesticated lifestyle.</title>
        <authorList>
            <person name="Auxier B."/>
            <person name="Grum-Grzhimaylo A."/>
            <person name="Cardenas M.E."/>
            <person name="Lodge J.D."/>
            <person name="Laessoe T."/>
            <person name="Pedersen O."/>
            <person name="Smith M.E."/>
            <person name="Kuyper T.W."/>
            <person name="Franco-Molano E.A."/>
            <person name="Baroni T.J."/>
            <person name="Aanen D.K."/>
        </authorList>
    </citation>
    <scope>NUCLEOTIDE SEQUENCE</scope>
    <source>
        <strain evidence="2">D49</strain>
    </source>
</reference>
<comment type="caution">
    <text evidence="2">The sequence shown here is derived from an EMBL/GenBank/DDBJ whole genome shotgun (WGS) entry which is preliminary data.</text>
</comment>
<proteinExistence type="predicted"/>
<keyword evidence="3" id="KW-1185">Reference proteome</keyword>
<feature type="compositionally biased region" description="Polar residues" evidence="1">
    <location>
        <begin position="52"/>
        <end position="64"/>
    </location>
</feature>
<sequence length="244" mass="26953">MSNFKQQASRGTKRKADLVFTAEDLFCGVEVCAERRKTKSGFTERDVYTPILPQSGSTSATPVSASDPPPPKIAVETCAAYIPDLHEDALEGTVKKVTEVKEDLDKTDHGCLESLFCDETRQQGDLFFANAWSKHFGAAALELMENHPLNSELFTKLKHVFLKTSDNEDDGEHSLTACGDDNDDYDITEDTDHFEVATPPNSALPQPSPDIPSTDFLNNQYVRIVDINGVHHLPLVYCSCQGEN</sequence>
<dbReference type="OrthoDB" id="3149508at2759"/>
<evidence type="ECO:0000256" key="1">
    <source>
        <dbReference type="SAM" id="MobiDB-lite"/>
    </source>
</evidence>
<reference evidence="2" key="1">
    <citation type="submission" date="2021-02" db="EMBL/GenBank/DDBJ databases">
        <authorList>
            <person name="Nieuwenhuis M."/>
            <person name="Van De Peppel L.J.J."/>
        </authorList>
    </citation>
    <scope>NUCLEOTIDE SEQUENCE</scope>
    <source>
        <strain evidence="2">D49</strain>
    </source>
</reference>
<dbReference type="AlphaFoldDB" id="A0A9P7K5S1"/>